<dbReference type="Gene3D" id="1.10.260.40">
    <property type="entry name" value="lambda repressor-like DNA-binding domains"/>
    <property type="match status" value="1"/>
</dbReference>
<keyword evidence="4" id="KW-1185">Reference proteome</keyword>
<dbReference type="SUPFAM" id="SSF51182">
    <property type="entry name" value="RmlC-like cupins"/>
    <property type="match status" value="1"/>
</dbReference>
<dbReference type="CDD" id="cd02209">
    <property type="entry name" value="cupin_XRE_C"/>
    <property type="match status" value="1"/>
</dbReference>
<gene>
    <name evidence="3" type="ORF">N9R04_02785</name>
</gene>
<evidence type="ECO:0000256" key="1">
    <source>
        <dbReference type="ARBA" id="ARBA00023125"/>
    </source>
</evidence>
<dbReference type="Proteomes" id="UP001209553">
    <property type="component" value="Unassembled WGS sequence"/>
</dbReference>
<dbReference type="PANTHER" id="PTHR46797">
    <property type="entry name" value="HTH-TYPE TRANSCRIPTIONAL REGULATOR"/>
    <property type="match status" value="1"/>
</dbReference>
<dbReference type="InterPro" id="IPR014710">
    <property type="entry name" value="RmlC-like_jellyroll"/>
</dbReference>
<evidence type="ECO:0000259" key="2">
    <source>
        <dbReference type="PROSITE" id="PS50943"/>
    </source>
</evidence>
<dbReference type="SUPFAM" id="SSF47413">
    <property type="entry name" value="lambda repressor-like DNA-binding domains"/>
    <property type="match status" value="1"/>
</dbReference>
<dbReference type="SMART" id="SM00530">
    <property type="entry name" value="HTH_XRE"/>
    <property type="match status" value="1"/>
</dbReference>
<sequence>MNLGQKLKDLRKVKNLTQEELAERTDLTKGYISQIESSHASPSLDKFLIILEVLGTEPSDFFKQEAEMKVLYPKEQQITYDEYDDGYLLNWLVNQSNEFEMEPLLITLRAYASYKQFAPSDSETFIYCLKGCVKLDLGEHEYYADPGDALYFKANQMHCLSNPSDQASQALIVVTASYL</sequence>
<dbReference type="Pfam" id="PF07883">
    <property type="entry name" value="Cupin_2"/>
    <property type="match status" value="1"/>
</dbReference>
<accession>A0ABT2QNU4</accession>
<dbReference type="PANTHER" id="PTHR46797:SF2">
    <property type="entry name" value="TRANSCRIPTIONAL REGULATOR"/>
    <property type="match status" value="1"/>
</dbReference>
<dbReference type="Gene3D" id="2.60.120.10">
    <property type="entry name" value="Jelly Rolls"/>
    <property type="match status" value="1"/>
</dbReference>
<dbReference type="EMBL" id="JAOPKZ010000004">
    <property type="protein sequence ID" value="MCU5745648.1"/>
    <property type="molecule type" value="Genomic_DNA"/>
</dbReference>
<dbReference type="InterPro" id="IPR013096">
    <property type="entry name" value="Cupin_2"/>
</dbReference>
<dbReference type="RefSeq" id="WP_262855020.1">
    <property type="nucleotide sequence ID" value="NZ_JAOPKZ010000004.1"/>
</dbReference>
<dbReference type="InterPro" id="IPR010982">
    <property type="entry name" value="Lambda_DNA-bd_dom_sf"/>
</dbReference>
<reference evidence="3 4" key="1">
    <citation type="journal article" date="2023" name="Int. J. Syst. Evol. Microbiol.">
        <title>Streptococcus sciuri sp. nov., Staphylococcus marylandisciuri sp. nov. and Staphylococcus americanisciuri sp. nov., isolated from faeces of eastern grey squirrel (Sciurus carolinensis).</title>
        <authorList>
            <person name="Volokhov D.V."/>
            <person name="Zagorodnyaya T.A."/>
            <person name="Furtak V.A."/>
            <person name="Nattanmai G."/>
            <person name="Randall L."/>
            <person name="Jose S."/>
            <person name="Gao Y."/>
            <person name="Eisenberg T."/>
            <person name="Delmonte P."/>
            <person name="Blom J."/>
            <person name="Mitchell K.K."/>
        </authorList>
    </citation>
    <scope>NUCLEOTIDE SEQUENCE [LARGE SCALE GENOMIC DNA]</scope>
    <source>
        <strain evidence="3 4">SQ8-PEA</strain>
    </source>
</reference>
<protein>
    <submittedName>
        <fullName evidence="3">XRE family transcriptional regulator</fullName>
    </submittedName>
</protein>
<dbReference type="Pfam" id="PF01381">
    <property type="entry name" value="HTH_3"/>
    <property type="match status" value="1"/>
</dbReference>
<feature type="domain" description="HTH cro/C1-type" evidence="2">
    <location>
        <begin position="7"/>
        <end position="61"/>
    </location>
</feature>
<keyword evidence="1" id="KW-0238">DNA-binding</keyword>
<evidence type="ECO:0000313" key="4">
    <source>
        <dbReference type="Proteomes" id="UP001209553"/>
    </source>
</evidence>
<organism evidence="3 4">
    <name type="scientific">Staphylococcus marylandisciuri</name>
    <dbReference type="NCBI Taxonomy" id="2981529"/>
    <lineage>
        <taxon>Bacteria</taxon>
        <taxon>Bacillati</taxon>
        <taxon>Bacillota</taxon>
        <taxon>Bacilli</taxon>
        <taxon>Bacillales</taxon>
        <taxon>Staphylococcaceae</taxon>
        <taxon>Staphylococcus</taxon>
    </lineage>
</organism>
<comment type="caution">
    <text evidence="3">The sequence shown here is derived from an EMBL/GenBank/DDBJ whole genome shotgun (WGS) entry which is preliminary data.</text>
</comment>
<name>A0ABT2QNU4_9STAP</name>
<dbReference type="PROSITE" id="PS50943">
    <property type="entry name" value="HTH_CROC1"/>
    <property type="match status" value="1"/>
</dbReference>
<dbReference type="InterPro" id="IPR011051">
    <property type="entry name" value="RmlC_Cupin_sf"/>
</dbReference>
<evidence type="ECO:0000313" key="3">
    <source>
        <dbReference type="EMBL" id="MCU5745648.1"/>
    </source>
</evidence>
<proteinExistence type="predicted"/>
<dbReference type="InterPro" id="IPR050807">
    <property type="entry name" value="TransReg_Diox_bact_type"/>
</dbReference>
<dbReference type="InterPro" id="IPR001387">
    <property type="entry name" value="Cro/C1-type_HTH"/>
</dbReference>
<dbReference type="CDD" id="cd00093">
    <property type="entry name" value="HTH_XRE"/>
    <property type="match status" value="1"/>
</dbReference>